<protein>
    <submittedName>
        <fullName evidence="1">9700_t:CDS:1</fullName>
    </submittedName>
</protein>
<sequence>MVFFSDESSQNIPIPNNMVCKDLTNKKNNPKMPNTEYFMITNQNKYALKYYGYYICGMTTK</sequence>
<gene>
    <name evidence="1" type="ORF">RPERSI_LOCUS14735</name>
</gene>
<proteinExistence type="predicted"/>
<feature type="non-terminal residue" evidence="1">
    <location>
        <position position="61"/>
    </location>
</feature>
<name>A0ACA9QKK9_9GLOM</name>
<evidence type="ECO:0000313" key="2">
    <source>
        <dbReference type="Proteomes" id="UP000789920"/>
    </source>
</evidence>
<reference evidence="1" key="1">
    <citation type="submission" date="2021-06" db="EMBL/GenBank/DDBJ databases">
        <authorList>
            <person name="Kallberg Y."/>
            <person name="Tangrot J."/>
            <person name="Rosling A."/>
        </authorList>
    </citation>
    <scope>NUCLEOTIDE SEQUENCE</scope>
    <source>
        <strain evidence="1">MA461A</strain>
    </source>
</reference>
<dbReference type="EMBL" id="CAJVQC010034489">
    <property type="protein sequence ID" value="CAG8756519.1"/>
    <property type="molecule type" value="Genomic_DNA"/>
</dbReference>
<comment type="caution">
    <text evidence="1">The sequence shown here is derived from an EMBL/GenBank/DDBJ whole genome shotgun (WGS) entry which is preliminary data.</text>
</comment>
<dbReference type="Proteomes" id="UP000789920">
    <property type="component" value="Unassembled WGS sequence"/>
</dbReference>
<evidence type="ECO:0000313" key="1">
    <source>
        <dbReference type="EMBL" id="CAG8756519.1"/>
    </source>
</evidence>
<organism evidence="1 2">
    <name type="scientific">Racocetra persica</name>
    <dbReference type="NCBI Taxonomy" id="160502"/>
    <lineage>
        <taxon>Eukaryota</taxon>
        <taxon>Fungi</taxon>
        <taxon>Fungi incertae sedis</taxon>
        <taxon>Mucoromycota</taxon>
        <taxon>Glomeromycotina</taxon>
        <taxon>Glomeromycetes</taxon>
        <taxon>Diversisporales</taxon>
        <taxon>Gigasporaceae</taxon>
        <taxon>Racocetra</taxon>
    </lineage>
</organism>
<accession>A0ACA9QKK9</accession>
<keyword evidence="2" id="KW-1185">Reference proteome</keyword>